<dbReference type="Pfam" id="PF00400">
    <property type="entry name" value="WD40"/>
    <property type="match status" value="1"/>
</dbReference>
<evidence type="ECO:0000256" key="1">
    <source>
        <dbReference type="PROSITE-ProRule" id="PRU00221"/>
    </source>
</evidence>
<sequence>MTGSPDGLLAPAGAGAGAGAGAPSASDGRALTTTRGDVRVRLWDPVTGQPHGKPLIGHSNSIRSVMFSPDSRLLATASSDGTARLWPLATQPHPGRRGSGPARPSTTTPTTAAGPLGPPARPRLHLVTGAGAGVSARWRTGPCPRW</sequence>
<keyword evidence="1" id="KW-0853">WD repeat</keyword>
<name>A0A2X0KCY5_9ACTN</name>
<feature type="compositionally biased region" description="Low complexity" evidence="2">
    <location>
        <begin position="99"/>
        <end position="115"/>
    </location>
</feature>
<dbReference type="SMART" id="SM00320">
    <property type="entry name" value="WD40"/>
    <property type="match status" value="1"/>
</dbReference>
<protein>
    <submittedName>
        <fullName evidence="3">Uncharacterized protein</fullName>
    </submittedName>
</protein>
<keyword evidence="4" id="KW-1185">Reference proteome</keyword>
<organism evidence="3 4">
    <name type="scientific">Streptacidiphilus pinicola</name>
    <dbReference type="NCBI Taxonomy" id="2219663"/>
    <lineage>
        <taxon>Bacteria</taxon>
        <taxon>Bacillati</taxon>
        <taxon>Actinomycetota</taxon>
        <taxon>Actinomycetes</taxon>
        <taxon>Kitasatosporales</taxon>
        <taxon>Streptomycetaceae</taxon>
        <taxon>Streptacidiphilus</taxon>
    </lineage>
</organism>
<comment type="caution">
    <text evidence="3">The sequence shown here is derived from an EMBL/GenBank/DDBJ whole genome shotgun (WGS) entry which is preliminary data.</text>
</comment>
<dbReference type="Proteomes" id="UP000248889">
    <property type="component" value="Unassembled WGS sequence"/>
</dbReference>
<evidence type="ECO:0000313" key="3">
    <source>
        <dbReference type="EMBL" id="RAG85079.1"/>
    </source>
</evidence>
<accession>A0A2X0KCY5</accession>
<dbReference type="PANTHER" id="PTHR19879:SF9">
    <property type="entry name" value="TRANSCRIPTION INITIATION FACTOR TFIID SUBUNIT 5"/>
    <property type="match status" value="1"/>
</dbReference>
<dbReference type="InterPro" id="IPR001680">
    <property type="entry name" value="WD40_rpt"/>
</dbReference>
<dbReference type="SUPFAM" id="SSF50978">
    <property type="entry name" value="WD40 repeat-like"/>
    <property type="match status" value="1"/>
</dbReference>
<dbReference type="InterPro" id="IPR036322">
    <property type="entry name" value="WD40_repeat_dom_sf"/>
</dbReference>
<proteinExistence type="predicted"/>
<dbReference type="PROSITE" id="PS50294">
    <property type="entry name" value="WD_REPEATS_REGION"/>
    <property type="match status" value="1"/>
</dbReference>
<evidence type="ECO:0000313" key="4">
    <source>
        <dbReference type="Proteomes" id="UP000248889"/>
    </source>
</evidence>
<gene>
    <name evidence="3" type="ORF">DN069_13815</name>
</gene>
<dbReference type="PROSITE" id="PS50082">
    <property type="entry name" value="WD_REPEATS_2"/>
    <property type="match status" value="1"/>
</dbReference>
<dbReference type="PANTHER" id="PTHR19879">
    <property type="entry name" value="TRANSCRIPTION INITIATION FACTOR TFIID"/>
    <property type="match status" value="1"/>
</dbReference>
<evidence type="ECO:0000256" key="2">
    <source>
        <dbReference type="SAM" id="MobiDB-lite"/>
    </source>
</evidence>
<feature type="repeat" description="WD" evidence="1">
    <location>
        <begin position="55"/>
        <end position="90"/>
    </location>
</feature>
<dbReference type="AlphaFoldDB" id="A0A2X0KCY5"/>
<dbReference type="Gene3D" id="2.130.10.10">
    <property type="entry name" value="YVTN repeat-like/Quinoprotein amine dehydrogenase"/>
    <property type="match status" value="1"/>
</dbReference>
<reference evidence="3 4" key="1">
    <citation type="submission" date="2018-06" db="EMBL/GenBank/DDBJ databases">
        <title>Streptacidiphilus pinicola sp. nov., isolated from pine grove soil.</title>
        <authorList>
            <person name="Roh S.G."/>
            <person name="Park S."/>
            <person name="Kim M.-K."/>
            <person name="Yun B.-R."/>
            <person name="Park J."/>
            <person name="Kim M.J."/>
            <person name="Kim Y.S."/>
            <person name="Kim S.B."/>
        </authorList>
    </citation>
    <scope>NUCLEOTIDE SEQUENCE [LARGE SCALE GENOMIC DNA]</scope>
    <source>
        <strain evidence="3 4">MMS16-CNU450</strain>
    </source>
</reference>
<feature type="region of interest" description="Disordered" evidence="2">
    <location>
        <begin position="78"/>
        <end position="123"/>
    </location>
</feature>
<dbReference type="InterPro" id="IPR015943">
    <property type="entry name" value="WD40/YVTN_repeat-like_dom_sf"/>
</dbReference>
<feature type="region of interest" description="Disordered" evidence="2">
    <location>
        <begin position="12"/>
        <end position="31"/>
    </location>
</feature>
<dbReference type="EMBL" id="QKYN01000053">
    <property type="protein sequence ID" value="RAG85079.1"/>
    <property type="molecule type" value="Genomic_DNA"/>
</dbReference>
<dbReference type="OrthoDB" id="134501at2"/>